<keyword evidence="1" id="KW-1133">Transmembrane helix</keyword>
<dbReference type="KEGG" id="ccah:DWG20_09225"/>
<evidence type="ECO:0000313" key="3">
    <source>
        <dbReference type="Proteomes" id="UP000254537"/>
    </source>
</evidence>
<dbReference type="RefSeq" id="WP_115433541.1">
    <property type="nucleotide sequence ID" value="NZ_CP031337.1"/>
</dbReference>
<dbReference type="AlphaFoldDB" id="A0A345Y6Q7"/>
<name>A0A345Y6Q7_9NEIS</name>
<dbReference type="Proteomes" id="UP000254537">
    <property type="component" value="Chromosome"/>
</dbReference>
<proteinExistence type="predicted"/>
<feature type="transmembrane region" description="Helical" evidence="1">
    <location>
        <begin position="43"/>
        <end position="61"/>
    </location>
</feature>
<dbReference type="OrthoDB" id="8372040at2"/>
<gene>
    <name evidence="2" type="ORF">DWG20_09225</name>
</gene>
<feature type="transmembrane region" description="Helical" evidence="1">
    <location>
        <begin position="73"/>
        <end position="92"/>
    </location>
</feature>
<feature type="transmembrane region" description="Helical" evidence="1">
    <location>
        <begin position="12"/>
        <end position="31"/>
    </location>
</feature>
<evidence type="ECO:0000313" key="2">
    <source>
        <dbReference type="EMBL" id="AXK39609.1"/>
    </source>
</evidence>
<keyword evidence="1" id="KW-0812">Transmembrane</keyword>
<sequence>MAEPVTTVAGGWAGIKIAPLVAGFAGAVVSLSYVRQLTRWQMCMALASGALCAAYLTPFVRHFTNFPAELENGIAFLVGVSAMNLVPGLIKLSERFRDNPERYVRLPGEGRE</sequence>
<organism evidence="2 3">
    <name type="scientific">Crenobacter cavernae</name>
    <dbReference type="NCBI Taxonomy" id="2290923"/>
    <lineage>
        <taxon>Bacteria</taxon>
        <taxon>Pseudomonadati</taxon>
        <taxon>Pseudomonadota</taxon>
        <taxon>Betaproteobacteria</taxon>
        <taxon>Neisseriales</taxon>
        <taxon>Neisseriaceae</taxon>
        <taxon>Crenobacter</taxon>
    </lineage>
</organism>
<protein>
    <submittedName>
        <fullName evidence="2">Peptidase M48, Ste24p</fullName>
    </submittedName>
</protein>
<reference evidence="2 3" key="1">
    <citation type="submission" date="2018-07" db="EMBL/GenBank/DDBJ databases">
        <title>Crenobacter cavernae sp. nov., isolated from a karst cave.</title>
        <authorList>
            <person name="Zhu H."/>
        </authorList>
    </citation>
    <scope>NUCLEOTIDE SEQUENCE [LARGE SCALE GENOMIC DNA]</scope>
    <source>
        <strain evidence="2 3">K1W11S-77</strain>
    </source>
</reference>
<keyword evidence="1" id="KW-0472">Membrane</keyword>
<evidence type="ECO:0000256" key="1">
    <source>
        <dbReference type="SAM" id="Phobius"/>
    </source>
</evidence>
<accession>A0A345Y6Q7</accession>
<dbReference type="EMBL" id="CP031337">
    <property type="protein sequence ID" value="AXK39609.1"/>
    <property type="molecule type" value="Genomic_DNA"/>
</dbReference>